<evidence type="ECO:0000313" key="1">
    <source>
        <dbReference type="EMBL" id="VDI63915.1"/>
    </source>
</evidence>
<comment type="caution">
    <text evidence="1">The sequence shown here is derived from an EMBL/GenBank/DDBJ whole genome shotgun (WGS) entry which is preliminary data.</text>
</comment>
<sequence length="62" mass="6904">MTSQNIWNIGGCPKLNAETVFIVGYFSKAETVWTYAGISVKAEQCLIGMLDISVELHEIRLN</sequence>
<accession>A0A8B6GHE2</accession>
<keyword evidence="2" id="KW-1185">Reference proteome</keyword>
<reference evidence="1" key="1">
    <citation type="submission" date="2018-11" db="EMBL/GenBank/DDBJ databases">
        <authorList>
            <person name="Alioto T."/>
            <person name="Alioto T."/>
        </authorList>
    </citation>
    <scope>NUCLEOTIDE SEQUENCE</scope>
</reference>
<dbReference type="Proteomes" id="UP000596742">
    <property type="component" value="Unassembled WGS sequence"/>
</dbReference>
<dbReference type="AlphaFoldDB" id="A0A8B6GHE2"/>
<protein>
    <submittedName>
        <fullName evidence="1">Uncharacterized protein</fullName>
    </submittedName>
</protein>
<gene>
    <name evidence="1" type="ORF">MGAL_10B029203</name>
</gene>
<evidence type="ECO:0000313" key="2">
    <source>
        <dbReference type="Proteomes" id="UP000596742"/>
    </source>
</evidence>
<name>A0A8B6GHE2_MYTGA</name>
<dbReference type="EMBL" id="UYJE01008439">
    <property type="protein sequence ID" value="VDI63915.1"/>
    <property type="molecule type" value="Genomic_DNA"/>
</dbReference>
<proteinExistence type="predicted"/>
<organism evidence="1 2">
    <name type="scientific">Mytilus galloprovincialis</name>
    <name type="common">Mediterranean mussel</name>
    <dbReference type="NCBI Taxonomy" id="29158"/>
    <lineage>
        <taxon>Eukaryota</taxon>
        <taxon>Metazoa</taxon>
        <taxon>Spiralia</taxon>
        <taxon>Lophotrochozoa</taxon>
        <taxon>Mollusca</taxon>
        <taxon>Bivalvia</taxon>
        <taxon>Autobranchia</taxon>
        <taxon>Pteriomorphia</taxon>
        <taxon>Mytilida</taxon>
        <taxon>Mytiloidea</taxon>
        <taxon>Mytilidae</taxon>
        <taxon>Mytilinae</taxon>
        <taxon>Mytilus</taxon>
    </lineage>
</organism>